<evidence type="ECO:0000313" key="7">
    <source>
        <dbReference type="EnsemblProtists" id="PYU1_T005034"/>
    </source>
</evidence>
<reference evidence="7" key="3">
    <citation type="submission" date="2015-02" db="UniProtKB">
        <authorList>
            <consortium name="EnsemblProtists"/>
        </authorList>
    </citation>
    <scope>IDENTIFICATION</scope>
    <source>
        <strain evidence="7">DAOM BR144</strain>
    </source>
</reference>
<dbReference type="Pfam" id="PF00255">
    <property type="entry name" value="GSHPx"/>
    <property type="match status" value="1"/>
</dbReference>
<dbReference type="CDD" id="cd00340">
    <property type="entry name" value="GSH_Peroxidase"/>
    <property type="match status" value="1"/>
</dbReference>
<dbReference type="PROSITE" id="PS51355">
    <property type="entry name" value="GLUTATHIONE_PEROXID_3"/>
    <property type="match status" value="1"/>
</dbReference>
<dbReference type="EnsemblProtists" id="PYU1_T005034">
    <property type="protein sequence ID" value="PYU1_T005034"/>
    <property type="gene ID" value="PYU1_G005023"/>
</dbReference>
<dbReference type="Gene3D" id="3.40.30.10">
    <property type="entry name" value="Glutaredoxin"/>
    <property type="match status" value="1"/>
</dbReference>
<dbReference type="AlphaFoldDB" id="K3WJ92"/>
<dbReference type="InterPro" id="IPR000889">
    <property type="entry name" value="Glutathione_peroxidase"/>
</dbReference>
<dbReference type="PROSITE" id="PS00763">
    <property type="entry name" value="GLUTATHIONE_PEROXID_2"/>
    <property type="match status" value="1"/>
</dbReference>
<feature type="compositionally biased region" description="Low complexity" evidence="5">
    <location>
        <begin position="510"/>
        <end position="524"/>
    </location>
</feature>
<dbReference type="SUPFAM" id="SSF52833">
    <property type="entry name" value="Thioredoxin-like"/>
    <property type="match status" value="1"/>
</dbReference>
<sequence length="544" mass="59618">MAQKNLEGRVYARLQRFEGLPEDLKEDTRKFQTYLVENKASVFQIHHSALIKAVYSVKGKALIESIAQWLHTREAPATEAAEAAAPATEAVEEVAASVTEAAVDEAPAAAATAHEEGAAPAEEVAPATETPAPVAAAPAPISAETRERARQIAESLVLSGFLTLHKDDEKRVNAPPPDHYVRDNDLLVPIAKEVTELKTTSVWSVLDGAIYAKLFKRKAGILAPFTNGKDVYVVFNDKTKKAYLFESDLAKAAIAEFDGATVKVEFDHAFFEFGVRVSLASGDDKEKPELFNAGTKHLQEEFVNVWLNIGAQYRETFHGEIENVKSIYELKDTDISGTEITFDKYKGKVLLVVNVSSNCGLTPTNYPELTALDEKYRDQGLVILAFPCNQFGSQEPGTNEEIVEFVKQYNAQYQFFEKADVNGPHARPVFAYLKAKLPGTFGNYIKWNFTKFLVDRNGQPFKRFAPTDKPLSFEHDIQELLSAEADPEVLEEEKPKEEDTPATTQSDVLVAAPATSEPEAPAAAKTEEAAAKETPAVVAPAAAP</sequence>
<evidence type="ECO:0000256" key="3">
    <source>
        <dbReference type="ARBA" id="ARBA00023002"/>
    </source>
</evidence>
<protein>
    <recommendedName>
        <fullName evidence="4">Glutathione peroxidase</fullName>
    </recommendedName>
</protein>
<dbReference type="STRING" id="431595.K3WJ92"/>
<dbReference type="InterPro" id="IPR013766">
    <property type="entry name" value="Thioredoxin_domain"/>
</dbReference>
<dbReference type="PROSITE" id="PS00460">
    <property type="entry name" value="GLUTATHIONE_PEROXID_1"/>
    <property type="match status" value="1"/>
</dbReference>
<evidence type="ECO:0000256" key="5">
    <source>
        <dbReference type="SAM" id="MobiDB-lite"/>
    </source>
</evidence>
<name>K3WJ92_GLOUD</name>
<evidence type="ECO:0000256" key="4">
    <source>
        <dbReference type="RuleBase" id="RU000499"/>
    </source>
</evidence>
<evidence type="ECO:0000313" key="8">
    <source>
        <dbReference type="Proteomes" id="UP000019132"/>
    </source>
</evidence>
<dbReference type="InterPro" id="IPR029759">
    <property type="entry name" value="GPX_AS"/>
</dbReference>
<evidence type="ECO:0000256" key="1">
    <source>
        <dbReference type="ARBA" id="ARBA00006926"/>
    </source>
</evidence>
<proteinExistence type="inferred from homology"/>
<dbReference type="InterPro" id="IPR036249">
    <property type="entry name" value="Thioredoxin-like_sf"/>
</dbReference>
<dbReference type="GO" id="GO:0006979">
    <property type="term" value="P:response to oxidative stress"/>
    <property type="evidence" value="ECO:0007669"/>
    <property type="project" value="InterPro"/>
</dbReference>
<dbReference type="InterPro" id="IPR029760">
    <property type="entry name" value="GPX_CS"/>
</dbReference>
<dbReference type="FunFam" id="3.40.30.10:FF:000025">
    <property type="entry name" value="Glutathione peroxidase"/>
    <property type="match status" value="1"/>
</dbReference>
<dbReference type="VEuPathDB" id="FungiDB:PYU1_G005023"/>
<dbReference type="EMBL" id="GL376564">
    <property type="status" value="NOT_ANNOTATED_CDS"/>
    <property type="molecule type" value="Genomic_DNA"/>
</dbReference>
<accession>K3WJ92</accession>
<dbReference type="eggNOG" id="KOG1651">
    <property type="taxonomic scope" value="Eukaryota"/>
</dbReference>
<evidence type="ECO:0000259" key="6">
    <source>
        <dbReference type="PROSITE" id="PS51352"/>
    </source>
</evidence>
<dbReference type="PANTHER" id="PTHR11592:SF78">
    <property type="entry name" value="GLUTATHIONE PEROXIDASE"/>
    <property type="match status" value="1"/>
</dbReference>
<reference evidence="8" key="1">
    <citation type="journal article" date="2010" name="Genome Biol.">
        <title>Genome sequence of the necrotrophic plant pathogen Pythium ultimum reveals original pathogenicity mechanisms and effector repertoire.</title>
        <authorList>
            <person name="Levesque C.A."/>
            <person name="Brouwer H."/>
            <person name="Cano L."/>
            <person name="Hamilton J.P."/>
            <person name="Holt C."/>
            <person name="Huitema E."/>
            <person name="Raffaele S."/>
            <person name="Robideau G.P."/>
            <person name="Thines M."/>
            <person name="Win J."/>
            <person name="Zerillo M.M."/>
            <person name="Beakes G.W."/>
            <person name="Boore J.L."/>
            <person name="Busam D."/>
            <person name="Dumas B."/>
            <person name="Ferriera S."/>
            <person name="Fuerstenberg S.I."/>
            <person name="Gachon C.M."/>
            <person name="Gaulin E."/>
            <person name="Govers F."/>
            <person name="Grenville-Briggs L."/>
            <person name="Horner N."/>
            <person name="Hostetler J."/>
            <person name="Jiang R.H."/>
            <person name="Johnson J."/>
            <person name="Krajaejun T."/>
            <person name="Lin H."/>
            <person name="Meijer H.J."/>
            <person name="Moore B."/>
            <person name="Morris P."/>
            <person name="Phuntmart V."/>
            <person name="Puiu D."/>
            <person name="Shetty J."/>
            <person name="Stajich J.E."/>
            <person name="Tripathy S."/>
            <person name="Wawra S."/>
            <person name="van West P."/>
            <person name="Whitty B.R."/>
            <person name="Coutinho P.M."/>
            <person name="Henrissat B."/>
            <person name="Martin F."/>
            <person name="Thomas P.D."/>
            <person name="Tyler B.M."/>
            <person name="De Vries R.P."/>
            <person name="Kamoun S."/>
            <person name="Yandell M."/>
            <person name="Tisserat N."/>
            <person name="Buell C.R."/>
        </authorList>
    </citation>
    <scope>NUCLEOTIDE SEQUENCE</scope>
    <source>
        <strain evidence="8">DAOM:BR144</strain>
    </source>
</reference>
<dbReference type="OMA" id="AHFQYGV"/>
<keyword evidence="3 4" id="KW-0560">Oxidoreductase</keyword>
<dbReference type="HOGENOM" id="CLU_029507_7_0_1"/>
<dbReference type="Proteomes" id="UP000019132">
    <property type="component" value="Unassembled WGS sequence"/>
</dbReference>
<organism evidence="7 8">
    <name type="scientific">Globisporangium ultimum (strain ATCC 200006 / CBS 805.95 / DAOM BR144)</name>
    <name type="common">Pythium ultimum</name>
    <dbReference type="NCBI Taxonomy" id="431595"/>
    <lineage>
        <taxon>Eukaryota</taxon>
        <taxon>Sar</taxon>
        <taxon>Stramenopiles</taxon>
        <taxon>Oomycota</taxon>
        <taxon>Peronosporomycetes</taxon>
        <taxon>Pythiales</taxon>
        <taxon>Pythiaceae</taxon>
        <taxon>Globisporangium</taxon>
    </lineage>
</organism>
<dbReference type="PANTHER" id="PTHR11592">
    <property type="entry name" value="GLUTATHIONE PEROXIDASE"/>
    <property type="match status" value="1"/>
</dbReference>
<dbReference type="PRINTS" id="PR01011">
    <property type="entry name" value="GLUTPROXDASE"/>
</dbReference>
<feature type="region of interest" description="Disordered" evidence="5">
    <location>
        <begin position="488"/>
        <end position="544"/>
    </location>
</feature>
<keyword evidence="2 4" id="KW-0575">Peroxidase</keyword>
<reference evidence="8" key="2">
    <citation type="submission" date="2010-04" db="EMBL/GenBank/DDBJ databases">
        <authorList>
            <person name="Buell R."/>
            <person name="Hamilton J."/>
            <person name="Hostetler J."/>
        </authorList>
    </citation>
    <scope>NUCLEOTIDE SEQUENCE [LARGE SCALE GENOMIC DNA]</scope>
    <source>
        <strain evidence="8">DAOM:BR144</strain>
    </source>
</reference>
<dbReference type="InParanoid" id="K3WJ92"/>
<evidence type="ECO:0000256" key="2">
    <source>
        <dbReference type="ARBA" id="ARBA00022559"/>
    </source>
</evidence>
<comment type="similarity">
    <text evidence="1 4">Belongs to the glutathione peroxidase family.</text>
</comment>
<dbReference type="GO" id="GO:0004601">
    <property type="term" value="F:peroxidase activity"/>
    <property type="evidence" value="ECO:0007669"/>
    <property type="project" value="UniProtKB-KW"/>
</dbReference>
<dbReference type="PROSITE" id="PS51352">
    <property type="entry name" value="THIOREDOXIN_2"/>
    <property type="match status" value="1"/>
</dbReference>
<feature type="domain" description="Thioredoxin" evidence="6">
    <location>
        <begin position="321"/>
        <end position="486"/>
    </location>
</feature>
<keyword evidence="8" id="KW-1185">Reference proteome</keyword>
<feature type="region of interest" description="Disordered" evidence="5">
    <location>
        <begin position="105"/>
        <end position="135"/>
    </location>
</feature>
<feature type="compositionally biased region" description="Low complexity" evidence="5">
    <location>
        <begin position="532"/>
        <end position="544"/>
    </location>
</feature>